<organism evidence="1 2">
    <name type="scientific">Durusdinium trenchii</name>
    <dbReference type="NCBI Taxonomy" id="1381693"/>
    <lineage>
        <taxon>Eukaryota</taxon>
        <taxon>Sar</taxon>
        <taxon>Alveolata</taxon>
        <taxon>Dinophyceae</taxon>
        <taxon>Suessiales</taxon>
        <taxon>Symbiodiniaceae</taxon>
        <taxon>Durusdinium</taxon>
    </lineage>
</organism>
<protein>
    <submittedName>
        <fullName evidence="1">Uncharacterized protein</fullName>
    </submittedName>
</protein>
<dbReference type="Proteomes" id="UP001642464">
    <property type="component" value="Unassembled WGS sequence"/>
</dbReference>
<reference evidence="1 2" key="1">
    <citation type="submission" date="2024-02" db="EMBL/GenBank/DDBJ databases">
        <authorList>
            <person name="Chen Y."/>
            <person name="Shah S."/>
            <person name="Dougan E. K."/>
            <person name="Thang M."/>
            <person name="Chan C."/>
        </authorList>
    </citation>
    <scope>NUCLEOTIDE SEQUENCE [LARGE SCALE GENOMIC DNA]</scope>
</reference>
<proteinExistence type="predicted"/>
<keyword evidence="2" id="KW-1185">Reference proteome</keyword>
<name>A0ABP0JGS3_9DINO</name>
<evidence type="ECO:0000313" key="2">
    <source>
        <dbReference type="Proteomes" id="UP001642464"/>
    </source>
</evidence>
<accession>A0ABP0JGS3</accession>
<gene>
    <name evidence="1" type="ORF">SCF082_LOCUS12013</name>
</gene>
<feature type="non-terminal residue" evidence="1">
    <location>
        <position position="1"/>
    </location>
</feature>
<dbReference type="EMBL" id="CAXAMM010007225">
    <property type="protein sequence ID" value="CAK9013620.1"/>
    <property type="molecule type" value="Genomic_DNA"/>
</dbReference>
<sequence>ESRRRARSCDVHHSLYNKGLERMARHAEQVQQQSKERSARQVLGRSREYYWQMLDRQIRDAFDKAAKGHHLAARRTSCGTLGSWQQMRPRPRWLWRGSMRYVDLTERESSTSTAGLGRLTF</sequence>
<evidence type="ECO:0000313" key="1">
    <source>
        <dbReference type="EMBL" id="CAK9013620.1"/>
    </source>
</evidence>
<comment type="caution">
    <text evidence="1">The sequence shown here is derived from an EMBL/GenBank/DDBJ whole genome shotgun (WGS) entry which is preliminary data.</text>
</comment>